<dbReference type="Pfam" id="PF02361">
    <property type="entry name" value="CbiQ"/>
    <property type="match status" value="1"/>
</dbReference>
<dbReference type="PANTHER" id="PTHR43723:SF1">
    <property type="entry name" value="COBALT TRANSPORT PROTEIN CBIQ"/>
    <property type="match status" value="1"/>
</dbReference>
<sequence>MNPLEQAASKSPWAQVHILEKTVLFFGLTILSITMHSWQGFSLLACILIALILISRVPLRVYLSLVLTPATFIALGLGPLIFALTPSGFVLIDGGISNAIIVLCRSTLAMSSTMLFALTTPFPQVLSGLHKLHLPETLVQVIAQTYRMSTMLVTTSQVMWQASAQRLGQRTFLIWIHSVAHQAASLFVISFTRARRMQDGIQLRGDLNYALTYGTHFHSQPPRLCLVLFYLLGFIVLGILCRLFL</sequence>
<keyword evidence="2 5" id="KW-0812">Transmembrane</keyword>
<evidence type="ECO:0000256" key="4">
    <source>
        <dbReference type="ARBA" id="ARBA00023136"/>
    </source>
</evidence>
<keyword evidence="3 5" id="KW-1133">Transmembrane helix</keyword>
<dbReference type="PANTHER" id="PTHR43723">
    <property type="entry name" value="COBALT TRANSPORT PROTEIN CBIQ"/>
    <property type="match status" value="1"/>
</dbReference>
<dbReference type="RefSeq" id="WP_126316891.1">
    <property type="nucleotide sequence ID" value="NZ_JBHOLU010000007.1"/>
</dbReference>
<feature type="transmembrane region" description="Helical" evidence="5">
    <location>
        <begin position="96"/>
        <end position="118"/>
    </location>
</feature>
<feature type="transmembrane region" description="Helical" evidence="5">
    <location>
        <begin position="172"/>
        <end position="191"/>
    </location>
</feature>
<dbReference type="AlphaFoldDB" id="A0AB38VTF4"/>
<feature type="transmembrane region" description="Helical" evidence="5">
    <location>
        <begin position="38"/>
        <end position="55"/>
    </location>
</feature>
<dbReference type="EMBL" id="LR134377">
    <property type="protein sequence ID" value="VEH07053.1"/>
    <property type="molecule type" value="Genomic_DNA"/>
</dbReference>
<evidence type="ECO:0000256" key="5">
    <source>
        <dbReference type="SAM" id="Phobius"/>
    </source>
</evidence>
<comment type="subcellular location">
    <subcellularLocation>
        <location evidence="1">Membrane</location>
        <topology evidence="1">Multi-pass membrane protein</topology>
    </subcellularLocation>
</comment>
<dbReference type="GO" id="GO:0006824">
    <property type="term" value="P:cobalt ion transport"/>
    <property type="evidence" value="ECO:0007669"/>
    <property type="project" value="TreeGrafter"/>
</dbReference>
<accession>A0AB38VTF4</accession>
<evidence type="ECO:0000256" key="3">
    <source>
        <dbReference type="ARBA" id="ARBA00022989"/>
    </source>
</evidence>
<name>A0AB38VTF4_9CORY</name>
<evidence type="ECO:0000256" key="2">
    <source>
        <dbReference type="ARBA" id="ARBA00022692"/>
    </source>
</evidence>
<dbReference type="CDD" id="cd16914">
    <property type="entry name" value="EcfT"/>
    <property type="match status" value="1"/>
</dbReference>
<evidence type="ECO:0000256" key="1">
    <source>
        <dbReference type="ARBA" id="ARBA00004141"/>
    </source>
</evidence>
<feature type="transmembrane region" description="Helical" evidence="5">
    <location>
        <begin position="227"/>
        <end position="244"/>
    </location>
</feature>
<reference evidence="6 7" key="1">
    <citation type="submission" date="2018-12" db="EMBL/GenBank/DDBJ databases">
        <authorList>
            <consortium name="Pathogen Informatics"/>
        </authorList>
    </citation>
    <scope>NUCLEOTIDE SEQUENCE [LARGE SCALE GENOMIC DNA]</scope>
    <source>
        <strain evidence="6 7">NCTC949</strain>
    </source>
</reference>
<evidence type="ECO:0000313" key="6">
    <source>
        <dbReference type="EMBL" id="VEH07053.1"/>
    </source>
</evidence>
<protein>
    <submittedName>
        <fullName evidence="6">Energy-coupling factor transporter transmembrane protein CbiQ</fullName>
    </submittedName>
</protein>
<keyword evidence="4 5" id="KW-0472">Membrane</keyword>
<evidence type="ECO:0000313" key="7">
    <source>
        <dbReference type="Proteomes" id="UP000271380"/>
    </source>
</evidence>
<dbReference type="InterPro" id="IPR003339">
    <property type="entry name" value="ABC/ECF_trnsptr_transmembrane"/>
</dbReference>
<feature type="transmembrane region" description="Helical" evidence="5">
    <location>
        <begin position="61"/>
        <end position="84"/>
    </location>
</feature>
<dbReference type="InterPro" id="IPR052770">
    <property type="entry name" value="Cobalt_transport_CbiQ"/>
</dbReference>
<dbReference type="Proteomes" id="UP000271380">
    <property type="component" value="Chromosome"/>
</dbReference>
<gene>
    <name evidence="6" type="primary">cbiQ_1</name>
    <name evidence="6" type="ORF">NCTC949_01528</name>
</gene>
<organism evidence="6 7">
    <name type="scientific">Corynebacterium kutscheri</name>
    <dbReference type="NCBI Taxonomy" id="35755"/>
    <lineage>
        <taxon>Bacteria</taxon>
        <taxon>Bacillati</taxon>
        <taxon>Actinomycetota</taxon>
        <taxon>Actinomycetes</taxon>
        <taxon>Mycobacteriales</taxon>
        <taxon>Corynebacteriaceae</taxon>
        <taxon>Corynebacterium</taxon>
    </lineage>
</organism>
<proteinExistence type="predicted"/>
<dbReference type="GO" id="GO:0043190">
    <property type="term" value="C:ATP-binding cassette (ABC) transporter complex"/>
    <property type="evidence" value="ECO:0007669"/>
    <property type="project" value="TreeGrafter"/>
</dbReference>